<reference evidence="4 5" key="1">
    <citation type="journal article" date="2019" name="Nat. Med.">
        <title>A library of human gut bacterial isolates paired with longitudinal multiomics data enables mechanistic microbiome research.</title>
        <authorList>
            <person name="Poyet M."/>
            <person name="Groussin M."/>
            <person name="Gibbons S.M."/>
            <person name="Avila-Pacheco J."/>
            <person name="Jiang X."/>
            <person name="Kearney S.M."/>
            <person name="Perrotta A.R."/>
            <person name="Berdy B."/>
            <person name="Zhao S."/>
            <person name="Lieberman T.D."/>
            <person name="Swanson P.K."/>
            <person name="Smith M."/>
            <person name="Roesemann S."/>
            <person name="Alexander J.E."/>
            <person name="Rich S.A."/>
            <person name="Livny J."/>
            <person name="Vlamakis H."/>
            <person name="Clish C."/>
            <person name="Bullock K."/>
            <person name="Deik A."/>
            <person name="Scott J."/>
            <person name="Pierce K.A."/>
            <person name="Xavier R.J."/>
            <person name="Alm E.J."/>
        </authorList>
    </citation>
    <scope>NUCLEOTIDE SEQUENCE [LARGE SCALE GENOMIC DNA]</scope>
    <source>
        <strain evidence="3 4">BIOML-A16</strain>
        <strain evidence="2 5">BIOML-A62</strain>
    </source>
</reference>
<accession>A0A6A2RLS7</accession>
<dbReference type="InterPro" id="IPR008964">
    <property type="entry name" value="Invasin/intimin_cell_adhesion"/>
</dbReference>
<proteinExistence type="predicted"/>
<gene>
    <name evidence="2" type="ORF">GA424_20500</name>
    <name evidence="3" type="ORF">GAZ43_25640</name>
</gene>
<evidence type="ECO:0000313" key="4">
    <source>
        <dbReference type="Proteomes" id="UP000438288"/>
    </source>
</evidence>
<sequence length="516" mass="55249">MKQILKYGLGCLFMTAVVSTFLSCDDNDEVSPLSKAIYPKSVEMIISEDLQQLIYVDDTKVKVLPLVKGEKIELGYNITPDDVTYKEVNWTSSNANVATVDANGTVNAISGDGTGVAVIQVAPSVYYSGSDVASALKVLVVNSLISAESITITSSADNVYAGETVQLTAGILPSDATYKTVKWSSSDETVATVDKNGVVTGLDSGKGAAVPVTITATSLDGANVIATKEIIVNSIVQPEEVAIDQNYSSTNGYEFAIAEKSVALNFTTVPENCTKSLIEWTSSDETIATVKAGVVTFNANGVFGKVTITATCPETGNSSSIELNLAEGLIRELFRNENYTWANASNAESHTWNKDGGYITINTKLTGGKCRGDLICKSTTSWLHSGNYPIFAVRMDDVKDYEGVTARNITLDASGMCDGTKYSGGLDGNNNKWLNDYKCSDGSHVLIYDMASQKWGTGGLLPATAVASFTTLQFKYADIVSSTAVSYNVYWVQTFKTLQDVQAYIKSEGLTYEVIK</sequence>
<evidence type="ECO:0000313" key="2">
    <source>
        <dbReference type="EMBL" id="KAB6133420.1"/>
    </source>
</evidence>
<protein>
    <submittedName>
        <fullName evidence="2">DUF4979 domain-containing protein</fullName>
    </submittedName>
</protein>
<dbReference type="SUPFAM" id="SSF49373">
    <property type="entry name" value="Invasin/intimin cell-adhesion fragments"/>
    <property type="match status" value="3"/>
</dbReference>
<dbReference type="InterPro" id="IPR003343">
    <property type="entry name" value="Big_2"/>
</dbReference>
<dbReference type="Pfam" id="PF02368">
    <property type="entry name" value="Big_2"/>
    <property type="match status" value="2"/>
</dbReference>
<dbReference type="Proteomes" id="UP000487596">
    <property type="component" value="Unassembled WGS sequence"/>
</dbReference>
<dbReference type="EMBL" id="WDEH01000044">
    <property type="protein sequence ID" value="KAB6133420.1"/>
    <property type="molecule type" value="Genomic_DNA"/>
</dbReference>
<dbReference type="AlphaFoldDB" id="A0A6A2RLS7"/>
<feature type="domain" description="BIG2" evidence="1">
    <location>
        <begin position="244"/>
        <end position="322"/>
    </location>
</feature>
<name>A0A6A2RLS7_9BACE</name>
<evidence type="ECO:0000313" key="5">
    <source>
        <dbReference type="Proteomes" id="UP000487596"/>
    </source>
</evidence>
<evidence type="ECO:0000313" key="3">
    <source>
        <dbReference type="EMBL" id="KAB6335620.1"/>
    </source>
</evidence>
<dbReference type="Pfam" id="PF16351">
    <property type="entry name" value="DUF4979"/>
    <property type="match status" value="1"/>
</dbReference>
<dbReference type="PROSITE" id="PS51257">
    <property type="entry name" value="PROKAR_LIPOPROTEIN"/>
    <property type="match status" value="1"/>
</dbReference>
<feature type="domain" description="BIG2" evidence="1">
    <location>
        <begin position="57"/>
        <end position="120"/>
    </location>
</feature>
<dbReference type="EMBL" id="WDCP01000126">
    <property type="protein sequence ID" value="KAB6335620.1"/>
    <property type="molecule type" value="Genomic_DNA"/>
</dbReference>
<evidence type="ECO:0000259" key="1">
    <source>
        <dbReference type="SMART" id="SM00635"/>
    </source>
</evidence>
<dbReference type="RefSeq" id="WP_009040933.1">
    <property type="nucleotide sequence ID" value="NZ_CP042282.1"/>
</dbReference>
<organism evidence="2 5">
    <name type="scientific">Bacteroides xylanisolvens</name>
    <dbReference type="NCBI Taxonomy" id="371601"/>
    <lineage>
        <taxon>Bacteria</taxon>
        <taxon>Pseudomonadati</taxon>
        <taxon>Bacteroidota</taxon>
        <taxon>Bacteroidia</taxon>
        <taxon>Bacteroidales</taxon>
        <taxon>Bacteroidaceae</taxon>
        <taxon>Bacteroides</taxon>
    </lineage>
</organism>
<dbReference type="Proteomes" id="UP000438288">
    <property type="component" value="Unassembled WGS sequence"/>
</dbReference>
<dbReference type="InterPro" id="IPR032502">
    <property type="entry name" value="DUF4979"/>
</dbReference>
<comment type="caution">
    <text evidence="2">The sequence shown here is derived from an EMBL/GenBank/DDBJ whole genome shotgun (WGS) entry which is preliminary data.</text>
</comment>
<feature type="domain" description="BIG2" evidence="1">
    <location>
        <begin position="146"/>
        <end position="226"/>
    </location>
</feature>
<dbReference type="SMART" id="SM00635">
    <property type="entry name" value="BID_2"/>
    <property type="match status" value="3"/>
</dbReference>
<dbReference type="Gene3D" id="2.60.40.1080">
    <property type="match status" value="3"/>
</dbReference>